<organism evidence="3 4">
    <name type="scientific">Microbacterium trichothecenolyticum</name>
    <name type="common">Aureobacterium trichothecenolyticum</name>
    <dbReference type="NCBI Taxonomy" id="69370"/>
    <lineage>
        <taxon>Bacteria</taxon>
        <taxon>Bacillati</taxon>
        <taxon>Actinomycetota</taxon>
        <taxon>Actinomycetes</taxon>
        <taxon>Micrococcales</taxon>
        <taxon>Microbacteriaceae</taxon>
        <taxon>Microbacterium</taxon>
    </lineage>
</organism>
<dbReference type="PROSITE" id="PS50943">
    <property type="entry name" value="HTH_CROC1"/>
    <property type="match status" value="1"/>
</dbReference>
<feature type="domain" description="HTH cro/C1-type" evidence="2">
    <location>
        <begin position="37"/>
        <end position="91"/>
    </location>
</feature>
<dbReference type="EMBL" id="JYJA01000008">
    <property type="protein sequence ID" value="KJL45824.1"/>
    <property type="molecule type" value="Genomic_DNA"/>
</dbReference>
<feature type="region of interest" description="Disordered" evidence="1">
    <location>
        <begin position="1"/>
        <end position="34"/>
    </location>
</feature>
<dbReference type="InterPro" id="IPR010982">
    <property type="entry name" value="Lambda_DNA-bd_dom_sf"/>
</dbReference>
<reference evidence="3 4" key="1">
    <citation type="submission" date="2015-02" db="EMBL/GenBank/DDBJ databases">
        <title>Draft genome sequences of ten Microbacterium spp. with emphasis on heavy metal contaminated environments.</title>
        <authorList>
            <person name="Corretto E."/>
        </authorList>
    </citation>
    <scope>NUCLEOTIDE SEQUENCE [LARGE SCALE GENOMIC DNA]</scope>
    <source>
        <strain evidence="3 4">DSM 8608</strain>
    </source>
</reference>
<dbReference type="Gene3D" id="1.10.260.40">
    <property type="entry name" value="lambda repressor-like DNA-binding domains"/>
    <property type="match status" value="1"/>
</dbReference>
<protein>
    <recommendedName>
        <fullName evidence="2">HTH cro/C1-type domain-containing protein</fullName>
    </recommendedName>
</protein>
<evidence type="ECO:0000313" key="4">
    <source>
        <dbReference type="Proteomes" id="UP000034098"/>
    </source>
</evidence>
<dbReference type="Proteomes" id="UP000034098">
    <property type="component" value="Unassembled WGS sequence"/>
</dbReference>
<accession>A0A0M2HMZ2</accession>
<evidence type="ECO:0000259" key="2">
    <source>
        <dbReference type="PROSITE" id="PS50943"/>
    </source>
</evidence>
<dbReference type="SMART" id="SM00530">
    <property type="entry name" value="HTH_XRE"/>
    <property type="match status" value="1"/>
</dbReference>
<proteinExistence type="predicted"/>
<dbReference type="InterPro" id="IPR001387">
    <property type="entry name" value="Cro/C1-type_HTH"/>
</dbReference>
<dbReference type="Pfam" id="PF08667">
    <property type="entry name" value="BetR"/>
    <property type="match status" value="1"/>
</dbReference>
<comment type="caution">
    <text evidence="3">The sequence shown here is derived from an EMBL/GenBank/DDBJ whole genome shotgun (WGS) entry which is preliminary data.</text>
</comment>
<feature type="compositionally biased region" description="Low complexity" evidence="1">
    <location>
        <begin position="10"/>
        <end position="24"/>
    </location>
</feature>
<name>A0A0M2HMZ2_MICTR</name>
<evidence type="ECO:0000256" key="1">
    <source>
        <dbReference type="SAM" id="MobiDB-lite"/>
    </source>
</evidence>
<dbReference type="AlphaFoldDB" id="A0A0M2HMZ2"/>
<dbReference type="CDD" id="cd00093">
    <property type="entry name" value="HTH_XRE"/>
    <property type="match status" value="1"/>
</dbReference>
<sequence length="107" mass="11452">MTCYGLRMDTTTAPQPAPTLTCPTRESAPTDSTPARIESARLKVDRTKKWVAEQAGIAVSTFLRKLAGHGDFTISELARIARALGVHPSTLLPSEFAVTATVDRIAA</sequence>
<evidence type="ECO:0000313" key="3">
    <source>
        <dbReference type="EMBL" id="KJL45824.1"/>
    </source>
</evidence>
<dbReference type="SUPFAM" id="SSF47413">
    <property type="entry name" value="lambda repressor-like DNA-binding domains"/>
    <property type="match status" value="1"/>
</dbReference>
<dbReference type="InterPro" id="IPR013975">
    <property type="entry name" value="Tscrpt_reg_BetR_N"/>
</dbReference>
<dbReference type="PATRIC" id="fig|69370.6.peg.28"/>
<keyword evidence="4" id="KW-1185">Reference proteome</keyword>
<gene>
    <name evidence="3" type="ORF">RS82_00031</name>
</gene>
<dbReference type="GO" id="GO:0003677">
    <property type="term" value="F:DNA binding"/>
    <property type="evidence" value="ECO:0007669"/>
    <property type="project" value="InterPro"/>
</dbReference>